<proteinExistence type="predicted"/>
<dbReference type="EMBL" id="BMXI01000010">
    <property type="protein sequence ID" value="GHC57396.1"/>
    <property type="molecule type" value="Genomic_DNA"/>
</dbReference>
<comment type="caution">
    <text evidence="2">The sequence shown here is derived from an EMBL/GenBank/DDBJ whole genome shotgun (WGS) entry which is preliminary data.</text>
</comment>
<dbReference type="AlphaFoldDB" id="A0A918WMN2"/>
<dbReference type="InterPro" id="IPR036249">
    <property type="entry name" value="Thioredoxin-like_sf"/>
</dbReference>
<protein>
    <recommendedName>
        <fullName evidence="4">Alkyl hydroperoxide reductase subunit C/ Thiol specific antioxidant domain-containing protein</fullName>
    </recommendedName>
</protein>
<evidence type="ECO:0000313" key="2">
    <source>
        <dbReference type="EMBL" id="GHC57396.1"/>
    </source>
</evidence>
<keyword evidence="1" id="KW-0732">Signal</keyword>
<evidence type="ECO:0000313" key="3">
    <source>
        <dbReference type="Proteomes" id="UP000644507"/>
    </source>
</evidence>
<dbReference type="Proteomes" id="UP000644507">
    <property type="component" value="Unassembled WGS sequence"/>
</dbReference>
<organism evidence="2 3">
    <name type="scientific">Roseibacillus persicicus</name>
    <dbReference type="NCBI Taxonomy" id="454148"/>
    <lineage>
        <taxon>Bacteria</taxon>
        <taxon>Pseudomonadati</taxon>
        <taxon>Verrucomicrobiota</taxon>
        <taxon>Verrucomicrobiia</taxon>
        <taxon>Verrucomicrobiales</taxon>
        <taxon>Verrucomicrobiaceae</taxon>
        <taxon>Roseibacillus</taxon>
    </lineage>
</organism>
<evidence type="ECO:0008006" key="4">
    <source>
        <dbReference type="Google" id="ProtNLM"/>
    </source>
</evidence>
<name>A0A918WMN2_9BACT</name>
<feature type="signal peptide" evidence="1">
    <location>
        <begin position="1"/>
        <end position="18"/>
    </location>
</feature>
<sequence length="169" mass="19133">MKVFPFILSLLLSMVSLSAVEIPKDITKHPISTVNWGEALEGDKRPQLDKEKLAGHVVVVEEFGITNQDCLARLKDLNRIAKKAERDKTKLVIVLIHRQNEQKDADILKELERIHPSIIVRKHGWLPIYHEGMPHAAVFNPDGTMAWQDASMGNEFGKALKEALKLLEE</sequence>
<evidence type="ECO:0000256" key="1">
    <source>
        <dbReference type="SAM" id="SignalP"/>
    </source>
</evidence>
<feature type="chain" id="PRO_5037962158" description="Alkyl hydroperoxide reductase subunit C/ Thiol specific antioxidant domain-containing protein" evidence="1">
    <location>
        <begin position="19"/>
        <end position="169"/>
    </location>
</feature>
<dbReference type="SUPFAM" id="SSF52833">
    <property type="entry name" value="Thioredoxin-like"/>
    <property type="match status" value="1"/>
</dbReference>
<keyword evidence="3" id="KW-1185">Reference proteome</keyword>
<accession>A0A918WMN2</accession>
<dbReference type="RefSeq" id="WP_189570457.1">
    <property type="nucleotide sequence ID" value="NZ_BMXI01000010.1"/>
</dbReference>
<gene>
    <name evidence="2" type="ORF">GCM10007100_25440</name>
</gene>
<reference evidence="2" key="2">
    <citation type="submission" date="2020-09" db="EMBL/GenBank/DDBJ databases">
        <authorList>
            <person name="Sun Q."/>
            <person name="Kim S."/>
        </authorList>
    </citation>
    <scope>NUCLEOTIDE SEQUENCE</scope>
    <source>
        <strain evidence="2">KCTC 12988</strain>
    </source>
</reference>
<dbReference type="Gene3D" id="3.40.30.10">
    <property type="entry name" value="Glutaredoxin"/>
    <property type="match status" value="1"/>
</dbReference>
<reference evidence="2" key="1">
    <citation type="journal article" date="2014" name="Int. J. Syst. Evol. Microbiol.">
        <title>Complete genome sequence of Corynebacterium casei LMG S-19264T (=DSM 44701T), isolated from a smear-ripened cheese.</title>
        <authorList>
            <consortium name="US DOE Joint Genome Institute (JGI-PGF)"/>
            <person name="Walter F."/>
            <person name="Albersmeier A."/>
            <person name="Kalinowski J."/>
            <person name="Ruckert C."/>
        </authorList>
    </citation>
    <scope>NUCLEOTIDE SEQUENCE</scope>
    <source>
        <strain evidence="2">KCTC 12988</strain>
    </source>
</reference>